<dbReference type="Gene3D" id="1.20.1250.20">
    <property type="entry name" value="MFS general substrate transporter like domains"/>
    <property type="match status" value="1"/>
</dbReference>
<keyword evidence="4" id="KW-1185">Reference proteome</keyword>
<gene>
    <name evidence="3" type="ORF">H8S57_01305</name>
</gene>
<dbReference type="Proteomes" id="UP000661435">
    <property type="component" value="Unassembled WGS sequence"/>
</dbReference>
<dbReference type="InterPro" id="IPR036259">
    <property type="entry name" value="MFS_trans_sf"/>
</dbReference>
<feature type="transmembrane region" description="Helical" evidence="2">
    <location>
        <begin position="12"/>
        <end position="32"/>
    </location>
</feature>
<evidence type="ECO:0000256" key="1">
    <source>
        <dbReference type="ARBA" id="ARBA00004651"/>
    </source>
</evidence>
<feature type="transmembrane region" description="Helical" evidence="2">
    <location>
        <begin position="177"/>
        <end position="196"/>
    </location>
</feature>
<keyword evidence="2" id="KW-0812">Transmembrane</keyword>
<feature type="transmembrane region" description="Helical" evidence="2">
    <location>
        <begin position="368"/>
        <end position="386"/>
    </location>
</feature>
<evidence type="ECO:0000313" key="3">
    <source>
        <dbReference type="EMBL" id="MBC5732363.1"/>
    </source>
</evidence>
<protein>
    <submittedName>
        <fullName evidence="3">MFS transporter</fullName>
    </submittedName>
</protein>
<dbReference type="SUPFAM" id="SSF103473">
    <property type="entry name" value="MFS general substrate transporter"/>
    <property type="match status" value="1"/>
</dbReference>
<dbReference type="EMBL" id="JACOPP010000001">
    <property type="protein sequence ID" value="MBC5732363.1"/>
    <property type="molecule type" value="Genomic_DNA"/>
</dbReference>
<dbReference type="Pfam" id="PF07690">
    <property type="entry name" value="MFS_1"/>
    <property type="match status" value="1"/>
</dbReference>
<feature type="transmembrane region" description="Helical" evidence="2">
    <location>
        <begin position="248"/>
        <end position="268"/>
    </location>
</feature>
<organism evidence="3 4">
    <name type="scientific">Lawsonibacter hominis</name>
    <dbReference type="NCBI Taxonomy" id="2763053"/>
    <lineage>
        <taxon>Bacteria</taxon>
        <taxon>Bacillati</taxon>
        <taxon>Bacillota</taxon>
        <taxon>Clostridia</taxon>
        <taxon>Eubacteriales</taxon>
        <taxon>Oscillospiraceae</taxon>
        <taxon>Lawsonibacter</taxon>
    </lineage>
</organism>
<feature type="transmembrane region" description="Helical" evidence="2">
    <location>
        <begin position="144"/>
        <end position="165"/>
    </location>
</feature>
<proteinExistence type="predicted"/>
<feature type="transmembrane region" description="Helical" evidence="2">
    <location>
        <begin position="111"/>
        <end position="132"/>
    </location>
</feature>
<name>A0A8J6ME59_9FIRM</name>
<accession>A0A8J6ME59</accession>
<dbReference type="AlphaFoldDB" id="A0A8J6ME59"/>
<comment type="caution">
    <text evidence="3">The sequence shown here is derived from an EMBL/GenBank/DDBJ whole genome shotgun (WGS) entry which is preliminary data.</text>
</comment>
<keyword evidence="2" id="KW-0472">Membrane</keyword>
<dbReference type="GO" id="GO:0022857">
    <property type="term" value="F:transmembrane transporter activity"/>
    <property type="evidence" value="ECO:0007669"/>
    <property type="project" value="InterPro"/>
</dbReference>
<keyword evidence="2" id="KW-1133">Transmembrane helix</keyword>
<comment type="subcellular location">
    <subcellularLocation>
        <location evidence="1">Cell membrane</location>
        <topology evidence="1">Multi-pass membrane protein</topology>
    </subcellularLocation>
</comment>
<dbReference type="GO" id="GO:0005886">
    <property type="term" value="C:plasma membrane"/>
    <property type="evidence" value="ECO:0007669"/>
    <property type="project" value="UniProtKB-SubCell"/>
</dbReference>
<feature type="transmembrane region" description="Helical" evidence="2">
    <location>
        <begin position="88"/>
        <end position="105"/>
    </location>
</feature>
<evidence type="ECO:0000256" key="2">
    <source>
        <dbReference type="SAM" id="Phobius"/>
    </source>
</evidence>
<evidence type="ECO:0000313" key="4">
    <source>
        <dbReference type="Proteomes" id="UP000661435"/>
    </source>
</evidence>
<feature type="transmembrane region" description="Helical" evidence="2">
    <location>
        <begin position="306"/>
        <end position="328"/>
    </location>
</feature>
<dbReference type="PANTHER" id="PTHR11360:SF290">
    <property type="entry name" value="MONOCARBOXYLATE MFS PERMEASE"/>
    <property type="match status" value="1"/>
</dbReference>
<feature type="transmembrane region" description="Helical" evidence="2">
    <location>
        <begin position="280"/>
        <end position="299"/>
    </location>
</feature>
<dbReference type="RefSeq" id="WP_186906262.1">
    <property type="nucleotide sequence ID" value="NZ_JACOPP010000001.1"/>
</dbReference>
<feature type="transmembrane region" description="Helical" evidence="2">
    <location>
        <begin position="334"/>
        <end position="356"/>
    </location>
</feature>
<sequence length="434" mass="47852">MRKSGSLAKDTRSNFGLTHWLVILLLMAFGYFANGSMNDGLNTYVGLFTGRYGWTSAQLLTYSTYAGWASILVIIAYTQFARRRGARMTAIVAMTVAAAGMFLWARVTTQAMYFVSVLLLVSSSSAIMVIRDTTLNNWFPTKKGLALGWATMGPLIGTATILPLINWAGETFGFTGHFDVIAVGFVTLLLLSIFWFRDNPEDKGCFPDNDRTMTREKALELHRRGLRYSATSPWTTARLLRTRQVWQIGVGVGGLNMLIGNAVMSQLIPTIMSYGFDKKQALLMMSILALCAVPLSYLFGLLDAKFGTRITVICFFAWSFLALLFMVLPGRWTVYVSVFMIGGYIGGSGNIMGAMTTTVFGRYDFSRAFSVIYPMCVAVRSCAYTLVGTLSTATGGYFVPYLVLMSVAVLGMLNAVCMDDRLIGRNYISDKESD</sequence>
<dbReference type="InterPro" id="IPR050327">
    <property type="entry name" value="Proton-linked_MCT"/>
</dbReference>
<feature type="transmembrane region" description="Helical" evidence="2">
    <location>
        <begin position="398"/>
        <end position="417"/>
    </location>
</feature>
<feature type="transmembrane region" description="Helical" evidence="2">
    <location>
        <begin position="52"/>
        <end position="76"/>
    </location>
</feature>
<dbReference type="InterPro" id="IPR011701">
    <property type="entry name" value="MFS"/>
</dbReference>
<reference evidence="3" key="1">
    <citation type="submission" date="2020-08" db="EMBL/GenBank/DDBJ databases">
        <title>Genome public.</title>
        <authorList>
            <person name="Liu C."/>
            <person name="Sun Q."/>
        </authorList>
    </citation>
    <scope>NUCLEOTIDE SEQUENCE</scope>
    <source>
        <strain evidence="3">NSJ-51</strain>
    </source>
</reference>
<dbReference type="PANTHER" id="PTHR11360">
    <property type="entry name" value="MONOCARBOXYLATE TRANSPORTER"/>
    <property type="match status" value="1"/>
</dbReference>